<dbReference type="RefSeq" id="WP_096832788.1">
    <property type="nucleotide sequence ID" value="NZ_JADOZZ010000002.1"/>
</dbReference>
<evidence type="ECO:0000313" key="8">
    <source>
        <dbReference type="Proteomes" id="UP001210204"/>
    </source>
</evidence>
<organism evidence="7 8">
    <name type="scientific">Streptococcus salivarius</name>
    <dbReference type="NCBI Taxonomy" id="1304"/>
    <lineage>
        <taxon>Bacteria</taxon>
        <taxon>Bacillati</taxon>
        <taxon>Bacillota</taxon>
        <taxon>Bacilli</taxon>
        <taxon>Lactobacillales</taxon>
        <taxon>Streptococcaceae</taxon>
        <taxon>Streptococcus</taxon>
    </lineage>
</organism>
<evidence type="ECO:0000256" key="1">
    <source>
        <dbReference type="ARBA" id="ARBA00004141"/>
    </source>
</evidence>
<dbReference type="Proteomes" id="UP001210204">
    <property type="component" value="Unassembled WGS sequence"/>
</dbReference>
<dbReference type="InterPro" id="IPR051611">
    <property type="entry name" value="ECF_transporter_component"/>
</dbReference>
<dbReference type="AlphaFoldDB" id="A0AAW6D4N0"/>
<gene>
    <name evidence="7" type="ORF">PNU26_05140</name>
</gene>
<evidence type="ECO:0000256" key="2">
    <source>
        <dbReference type="ARBA" id="ARBA00022475"/>
    </source>
</evidence>
<dbReference type="InterPro" id="IPR003339">
    <property type="entry name" value="ABC/ECF_trnsptr_transmembrane"/>
</dbReference>
<evidence type="ECO:0000256" key="5">
    <source>
        <dbReference type="ARBA" id="ARBA00023136"/>
    </source>
</evidence>
<reference evidence="7" key="1">
    <citation type="submission" date="2023-01" db="EMBL/GenBank/DDBJ databases">
        <title>Human gut microbiome strain richness.</title>
        <authorList>
            <person name="Chen-Liaw A."/>
        </authorList>
    </citation>
    <scope>NUCLEOTIDE SEQUENCE</scope>
    <source>
        <strain evidence="7">1001095st1_G4_1001095IJ_161003</strain>
    </source>
</reference>
<keyword evidence="4 6" id="KW-1133">Transmembrane helix</keyword>
<dbReference type="Pfam" id="PF02361">
    <property type="entry name" value="CbiQ"/>
    <property type="match status" value="1"/>
</dbReference>
<keyword evidence="5 6" id="KW-0472">Membrane</keyword>
<protein>
    <submittedName>
        <fullName evidence="7">Energy-coupling factor transporter transmembrane component T</fullName>
    </submittedName>
</protein>
<dbReference type="GO" id="GO:0005886">
    <property type="term" value="C:plasma membrane"/>
    <property type="evidence" value="ECO:0007669"/>
    <property type="project" value="UniProtKB-ARBA"/>
</dbReference>
<sequence length="259" mass="29240">MILPDWMLEERPEVTKVGKNSFLIRNRHHLEALIQKFETRPVSVASIFHPTAKVLLLLLFLFSVGISRNITVLWILALVLGFAVAFLPHSILVRTLKKTILLLVFPIIIYLPHLLFSGGQPLFLLRLPLIALAIAYYSETSTISEMLAALKGLHFPDLVLLQIDITIKYIDVFGKQLMDLLKGIEARSFGGNHRFRIGSNIWGILYLKAIRYGEELTQAMEARCFVGEYVKSSQSFTWKDWLALISLVAVILGQILLGG</sequence>
<evidence type="ECO:0000256" key="6">
    <source>
        <dbReference type="SAM" id="Phobius"/>
    </source>
</evidence>
<accession>A0AAW6D4N0</accession>
<feature type="transmembrane region" description="Helical" evidence="6">
    <location>
        <begin position="72"/>
        <end position="92"/>
    </location>
</feature>
<comment type="subcellular location">
    <subcellularLocation>
        <location evidence="1">Membrane</location>
        <topology evidence="1">Multi-pass membrane protein</topology>
    </subcellularLocation>
</comment>
<dbReference type="PANTHER" id="PTHR34857">
    <property type="entry name" value="SLL0384 PROTEIN"/>
    <property type="match status" value="1"/>
</dbReference>
<evidence type="ECO:0000313" key="7">
    <source>
        <dbReference type="EMBL" id="MDB8613781.1"/>
    </source>
</evidence>
<evidence type="ECO:0000256" key="3">
    <source>
        <dbReference type="ARBA" id="ARBA00022692"/>
    </source>
</evidence>
<keyword evidence="3 6" id="KW-0812">Transmembrane</keyword>
<name>A0AAW6D4N0_STRSL</name>
<dbReference type="PANTHER" id="PTHR34857:SF2">
    <property type="entry name" value="SLL0384 PROTEIN"/>
    <property type="match status" value="1"/>
</dbReference>
<keyword evidence="2" id="KW-1003">Cell membrane</keyword>
<dbReference type="CDD" id="cd16914">
    <property type="entry name" value="EcfT"/>
    <property type="match status" value="1"/>
</dbReference>
<comment type="caution">
    <text evidence="7">The sequence shown here is derived from an EMBL/GenBank/DDBJ whole genome shotgun (WGS) entry which is preliminary data.</text>
</comment>
<proteinExistence type="predicted"/>
<dbReference type="EMBL" id="JAQMJT010000004">
    <property type="protein sequence ID" value="MDB8613781.1"/>
    <property type="molecule type" value="Genomic_DNA"/>
</dbReference>
<feature type="transmembrane region" description="Helical" evidence="6">
    <location>
        <begin position="99"/>
        <end position="116"/>
    </location>
</feature>
<evidence type="ECO:0000256" key="4">
    <source>
        <dbReference type="ARBA" id="ARBA00022989"/>
    </source>
</evidence>
<feature type="transmembrane region" description="Helical" evidence="6">
    <location>
        <begin position="44"/>
        <end position="66"/>
    </location>
</feature>